<comment type="function">
    <text evidence="6">Specifically methylates the adenine in position 37 of tRNA(1)(Val) (anticodon cmo5UAC).</text>
</comment>
<dbReference type="GO" id="GO:0016430">
    <property type="term" value="F:tRNA (adenine-N6)-methyltransferase activity"/>
    <property type="evidence" value="ECO:0007669"/>
    <property type="project" value="UniProtKB-UniRule"/>
</dbReference>
<dbReference type="GO" id="GO:0008033">
    <property type="term" value="P:tRNA processing"/>
    <property type="evidence" value="ECO:0007669"/>
    <property type="project" value="UniProtKB-UniRule"/>
</dbReference>
<dbReference type="EC" id="2.1.1.223" evidence="6"/>
<dbReference type="GO" id="GO:0032259">
    <property type="term" value="P:methylation"/>
    <property type="evidence" value="ECO:0007669"/>
    <property type="project" value="UniProtKB-KW"/>
</dbReference>
<dbReference type="SUPFAM" id="SSF53335">
    <property type="entry name" value="S-adenosyl-L-methionine-dependent methyltransferases"/>
    <property type="match status" value="1"/>
</dbReference>
<dbReference type="InterPro" id="IPR002052">
    <property type="entry name" value="DNA_methylase_N6_adenine_CS"/>
</dbReference>
<comment type="catalytic activity">
    <reaction evidence="6">
        <text>adenosine(37) in tRNA1(Val) + S-adenosyl-L-methionine = N(6)-methyladenosine(37) in tRNA1(Val) + S-adenosyl-L-homocysteine + H(+)</text>
        <dbReference type="Rhea" id="RHEA:43160"/>
        <dbReference type="Rhea" id="RHEA-COMP:10369"/>
        <dbReference type="Rhea" id="RHEA-COMP:10370"/>
        <dbReference type="ChEBI" id="CHEBI:15378"/>
        <dbReference type="ChEBI" id="CHEBI:57856"/>
        <dbReference type="ChEBI" id="CHEBI:59789"/>
        <dbReference type="ChEBI" id="CHEBI:74411"/>
        <dbReference type="ChEBI" id="CHEBI:74449"/>
        <dbReference type="EC" id="2.1.1.223"/>
    </reaction>
</comment>
<proteinExistence type="inferred from homology"/>
<dbReference type="InterPro" id="IPR007848">
    <property type="entry name" value="Small_mtfrase_dom"/>
</dbReference>
<dbReference type="InterPro" id="IPR050210">
    <property type="entry name" value="tRNA_Adenine-N(6)_MTase"/>
</dbReference>
<dbReference type="Pfam" id="PF05175">
    <property type="entry name" value="MTS"/>
    <property type="match status" value="1"/>
</dbReference>
<dbReference type="PROSITE" id="PS00092">
    <property type="entry name" value="N6_MTASE"/>
    <property type="match status" value="1"/>
</dbReference>
<sequence length="235" mass="25887">MVFQFKQFAVDQTGCAMKINTDGVLLGALANHINPKRILDIGTGTGVIALMLAQRYSSAVIDGVEIDKLAAATASQNFAASPFADRLNCSSQGFEKFFDQNHDIKYDLIASNPPFYINSLKSPADQRTVAKHADKEFFSKFIAGVSNHLTNVGLLWLVLPLATAEMLKEIALAQGLFLVARIDISSYLGSEPHRQIVAFSFSETYLNSGKLTIYHEPKSYTAEYSALLKDFFTIF</sequence>
<comment type="similarity">
    <text evidence="6">Belongs to the methyltransferase superfamily. tRNA (adenine-N(6)-)-methyltransferase family.</text>
</comment>
<dbReference type="EMBL" id="CP066775">
    <property type="protein sequence ID" value="QQL51287.1"/>
    <property type="molecule type" value="Genomic_DNA"/>
</dbReference>
<keyword evidence="1 6" id="KW-0963">Cytoplasm</keyword>
<evidence type="ECO:0000313" key="9">
    <source>
        <dbReference type="Proteomes" id="UP000429232"/>
    </source>
</evidence>
<dbReference type="GO" id="GO:0003676">
    <property type="term" value="F:nucleic acid binding"/>
    <property type="evidence" value="ECO:0007669"/>
    <property type="project" value="InterPro"/>
</dbReference>
<evidence type="ECO:0000256" key="3">
    <source>
        <dbReference type="ARBA" id="ARBA00022679"/>
    </source>
</evidence>
<dbReference type="GO" id="GO:0005737">
    <property type="term" value="C:cytoplasm"/>
    <property type="evidence" value="ECO:0007669"/>
    <property type="project" value="UniProtKB-SubCell"/>
</dbReference>
<dbReference type="PANTHER" id="PTHR47739">
    <property type="entry name" value="TRNA1(VAL) (ADENINE(37)-N6)-METHYLTRANSFERASE"/>
    <property type="match status" value="1"/>
</dbReference>
<gene>
    <name evidence="8" type="ORF">GO620_007535</name>
</gene>
<protein>
    <recommendedName>
        <fullName evidence="6">tRNA1(Val) (adenine(37)-N6)-methyltransferase</fullName>
        <ecNumber evidence="6">2.1.1.223</ecNumber>
    </recommendedName>
    <alternativeName>
        <fullName evidence="6">tRNA m6A37 methyltransferase</fullName>
    </alternativeName>
</protein>
<comment type="subcellular location">
    <subcellularLocation>
        <location evidence="6">Cytoplasm</location>
    </subcellularLocation>
</comment>
<evidence type="ECO:0000256" key="4">
    <source>
        <dbReference type="ARBA" id="ARBA00022691"/>
    </source>
</evidence>
<keyword evidence="2 6" id="KW-0489">Methyltransferase</keyword>
<accession>A0A6I4HWF6</accession>
<evidence type="ECO:0000256" key="6">
    <source>
        <dbReference type="HAMAP-Rule" id="MF_01872"/>
    </source>
</evidence>
<dbReference type="Proteomes" id="UP000429232">
    <property type="component" value="Chromosome"/>
</dbReference>
<evidence type="ECO:0000313" key="8">
    <source>
        <dbReference type="EMBL" id="QQL51287.1"/>
    </source>
</evidence>
<reference evidence="8 9" key="1">
    <citation type="submission" date="2020-12" db="EMBL/GenBank/DDBJ databases">
        <title>HMF7856_wgs.fasta genome submission.</title>
        <authorList>
            <person name="Kang H."/>
            <person name="Kim H."/>
            <person name="Joh K."/>
        </authorList>
    </citation>
    <scope>NUCLEOTIDE SEQUENCE [LARGE SCALE GENOMIC DNA]</scope>
    <source>
        <strain evidence="8 9">HMF7856</strain>
    </source>
</reference>
<feature type="domain" description="Methyltransferase small" evidence="7">
    <location>
        <begin position="24"/>
        <end position="159"/>
    </location>
</feature>
<evidence type="ECO:0000256" key="5">
    <source>
        <dbReference type="ARBA" id="ARBA00022694"/>
    </source>
</evidence>
<dbReference type="CDD" id="cd02440">
    <property type="entry name" value="AdoMet_MTases"/>
    <property type="match status" value="1"/>
</dbReference>
<dbReference type="InterPro" id="IPR022882">
    <property type="entry name" value="tRNA_adenine-N6_MeTrfase"/>
</dbReference>
<evidence type="ECO:0000259" key="7">
    <source>
        <dbReference type="Pfam" id="PF05175"/>
    </source>
</evidence>
<evidence type="ECO:0000256" key="1">
    <source>
        <dbReference type="ARBA" id="ARBA00022490"/>
    </source>
</evidence>
<dbReference type="PANTHER" id="PTHR47739:SF1">
    <property type="entry name" value="TRNA1(VAL) (ADENINE(37)-N6)-METHYLTRANSFERASE"/>
    <property type="match status" value="1"/>
</dbReference>
<dbReference type="InterPro" id="IPR029063">
    <property type="entry name" value="SAM-dependent_MTases_sf"/>
</dbReference>
<keyword evidence="5 6" id="KW-0819">tRNA processing</keyword>
<dbReference type="AlphaFoldDB" id="A0A6I4HWF6"/>
<keyword evidence="4 6" id="KW-0949">S-adenosyl-L-methionine</keyword>
<keyword evidence="9" id="KW-1185">Reference proteome</keyword>
<dbReference type="HAMAP" id="MF_01872">
    <property type="entry name" value="tRNA_methyltr_YfiC"/>
    <property type="match status" value="1"/>
</dbReference>
<keyword evidence="3 6" id="KW-0808">Transferase</keyword>
<organism evidence="8 9">
    <name type="scientific">Mucilaginibacter ginkgonis</name>
    <dbReference type="NCBI Taxonomy" id="2682091"/>
    <lineage>
        <taxon>Bacteria</taxon>
        <taxon>Pseudomonadati</taxon>
        <taxon>Bacteroidota</taxon>
        <taxon>Sphingobacteriia</taxon>
        <taxon>Sphingobacteriales</taxon>
        <taxon>Sphingobacteriaceae</taxon>
        <taxon>Mucilaginibacter</taxon>
    </lineage>
</organism>
<dbReference type="Gene3D" id="3.40.50.150">
    <property type="entry name" value="Vaccinia Virus protein VP39"/>
    <property type="match status" value="1"/>
</dbReference>
<name>A0A6I4HWF6_9SPHI</name>
<evidence type="ECO:0000256" key="2">
    <source>
        <dbReference type="ARBA" id="ARBA00022603"/>
    </source>
</evidence>
<dbReference type="RefSeq" id="WP_157523892.1">
    <property type="nucleotide sequence ID" value="NZ_CP066775.1"/>
</dbReference>
<dbReference type="KEGG" id="mgik:GO620_007535"/>